<keyword evidence="14" id="KW-1185">Reference proteome</keyword>
<evidence type="ECO:0000256" key="9">
    <source>
        <dbReference type="ARBA" id="ARBA00032554"/>
    </source>
</evidence>
<evidence type="ECO:0000256" key="5">
    <source>
        <dbReference type="ARBA" id="ARBA00022741"/>
    </source>
</evidence>
<feature type="active site" evidence="10">
    <location>
        <position position="9"/>
    </location>
</feature>
<dbReference type="InterPro" id="IPR020568">
    <property type="entry name" value="Ribosomal_Su5_D2-typ_SF"/>
</dbReference>
<evidence type="ECO:0000256" key="10">
    <source>
        <dbReference type="HAMAP-Rule" id="MF_00061"/>
    </source>
</evidence>
<comment type="caution">
    <text evidence="13">The sequence shown here is derived from an EMBL/GenBank/DDBJ whole genome shotgun (WGS) entry which is preliminary data.</text>
</comment>
<name>A0ABQ5V0M3_9PROT</name>
<keyword evidence="5 10" id="KW-0547">Nucleotide-binding</keyword>
<organism evidence="13 14">
    <name type="scientific">Algimonas porphyrae</name>
    <dbReference type="NCBI Taxonomy" id="1128113"/>
    <lineage>
        <taxon>Bacteria</taxon>
        <taxon>Pseudomonadati</taxon>
        <taxon>Pseudomonadota</taxon>
        <taxon>Alphaproteobacteria</taxon>
        <taxon>Maricaulales</taxon>
        <taxon>Robiginitomaculaceae</taxon>
        <taxon>Algimonas</taxon>
    </lineage>
</organism>
<comment type="similarity">
    <text evidence="1 10">Belongs to the GHMP kinase family. IspE subfamily.</text>
</comment>
<dbReference type="Pfam" id="PF00288">
    <property type="entry name" value="GHMP_kinases_N"/>
    <property type="match status" value="1"/>
</dbReference>
<evidence type="ECO:0000256" key="4">
    <source>
        <dbReference type="ARBA" id="ARBA00022679"/>
    </source>
</evidence>
<evidence type="ECO:0000313" key="14">
    <source>
        <dbReference type="Proteomes" id="UP001161390"/>
    </source>
</evidence>
<feature type="active site" evidence="10">
    <location>
        <position position="126"/>
    </location>
</feature>
<dbReference type="SUPFAM" id="SSF54211">
    <property type="entry name" value="Ribosomal protein S5 domain 2-like"/>
    <property type="match status" value="1"/>
</dbReference>
<dbReference type="Pfam" id="PF08544">
    <property type="entry name" value="GHMP_kinases_C"/>
    <property type="match status" value="1"/>
</dbReference>
<dbReference type="Gene3D" id="3.30.70.890">
    <property type="entry name" value="GHMP kinase, C-terminal domain"/>
    <property type="match status" value="1"/>
</dbReference>
<dbReference type="InterPro" id="IPR014721">
    <property type="entry name" value="Ribsml_uS5_D2-typ_fold_subgr"/>
</dbReference>
<protein>
    <recommendedName>
        <fullName evidence="3 10">4-diphosphocytidyl-2-C-methyl-D-erythritol kinase</fullName>
        <shortName evidence="10">CMK</shortName>
        <ecNumber evidence="2 10">2.7.1.148</ecNumber>
    </recommendedName>
    <alternativeName>
        <fullName evidence="9 10">4-(cytidine-5'-diphospho)-2-C-methyl-D-erythritol kinase</fullName>
    </alternativeName>
</protein>
<evidence type="ECO:0000259" key="11">
    <source>
        <dbReference type="Pfam" id="PF00288"/>
    </source>
</evidence>
<dbReference type="PANTHER" id="PTHR43527">
    <property type="entry name" value="4-DIPHOSPHOCYTIDYL-2-C-METHYL-D-ERYTHRITOL KINASE, CHLOROPLASTIC"/>
    <property type="match status" value="1"/>
</dbReference>
<comment type="pathway">
    <text evidence="10">Isoprenoid biosynthesis; isopentenyl diphosphate biosynthesis via DXP pathway; isopentenyl diphosphate from 1-deoxy-D-xylulose 5-phosphate: step 3/6.</text>
</comment>
<dbReference type="EMBL" id="BSNJ01000002">
    <property type="protein sequence ID" value="GLQ20166.1"/>
    <property type="molecule type" value="Genomic_DNA"/>
</dbReference>
<evidence type="ECO:0000256" key="6">
    <source>
        <dbReference type="ARBA" id="ARBA00022777"/>
    </source>
</evidence>
<reference evidence="13" key="2">
    <citation type="submission" date="2023-01" db="EMBL/GenBank/DDBJ databases">
        <title>Draft genome sequence of Algimonas porphyrae strain NBRC 108216.</title>
        <authorList>
            <person name="Sun Q."/>
            <person name="Mori K."/>
        </authorList>
    </citation>
    <scope>NUCLEOTIDE SEQUENCE</scope>
    <source>
        <strain evidence="13">NBRC 108216</strain>
    </source>
</reference>
<keyword evidence="8 10" id="KW-0414">Isoprene biosynthesis</keyword>
<feature type="binding site" evidence="10">
    <location>
        <begin position="93"/>
        <end position="103"/>
    </location>
    <ligand>
        <name>ATP</name>
        <dbReference type="ChEBI" id="CHEBI:30616"/>
    </ligand>
</feature>
<dbReference type="PANTHER" id="PTHR43527:SF2">
    <property type="entry name" value="4-DIPHOSPHOCYTIDYL-2-C-METHYL-D-ERYTHRITOL KINASE, CHLOROPLASTIC"/>
    <property type="match status" value="1"/>
</dbReference>
<dbReference type="InterPro" id="IPR036554">
    <property type="entry name" value="GHMP_kinase_C_sf"/>
</dbReference>
<evidence type="ECO:0000256" key="7">
    <source>
        <dbReference type="ARBA" id="ARBA00022840"/>
    </source>
</evidence>
<keyword evidence="6 10" id="KW-0418">Kinase</keyword>
<dbReference type="EC" id="2.7.1.148" evidence="2 10"/>
<sequence length="272" mass="27927">MVEVLCPAKVNLTLHVGAAIASGDRAGYHPVDSLVVFADMGDAIRFEPSEASMLEIDGPFSCGLSADTDNLILRTLTACDAPPQRVRLTKCLPVSAGLGGGSANAAAVLRMFDPNNQVDGARIGADIPVCRLSRTAMMRGIGERVTAVPGLGQVPAVLVNPGIAVSTARVFSRFDAAPRAAEPVSTAQTGSLLDRALSGRNDLQPVAIADVPIIEIVIAAIADQPGCQLARMSGSGASVFGLFDTDAAAQAAAKVLSARGWWSVATRLGDPA</sequence>
<dbReference type="InterPro" id="IPR006204">
    <property type="entry name" value="GHMP_kinase_N_dom"/>
</dbReference>
<accession>A0ABQ5V0M3</accession>
<evidence type="ECO:0000256" key="3">
    <source>
        <dbReference type="ARBA" id="ARBA00017473"/>
    </source>
</evidence>
<dbReference type="RefSeq" id="WP_284370487.1">
    <property type="nucleotide sequence ID" value="NZ_BSNJ01000002.1"/>
</dbReference>
<dbReference type="NCBIfam" id="NF011202">
    <property type="entry name" value="PRK14608.1"/>
    <property type="match status" value="1"/>
</dbReference>
<reference evidence="13" key="1">
    <citation type="journal article" date="2014" name="Int. J. Syst. Evol. Microbiol.">
        <title>Complete genome of a new Firmicutes species belonging to the dominant human colonic microbiota ('Ruminococcus bicirculans') reveals two chromosomes and a selective capacity to utilize plant glucans.</title>
        <authorList>
            <consortium name="NISC Comparative Sequencing Program"/>
            <person name="Wegmann U."/>
            <person name="Louis P."/>
            <person name="Goesmann A."/>
            <person name="Henrissat B."/>
            <person name="Duncan S.H."/>
            <person name="Flint H.J."/>
        </authorList>
    </citation>
    <scope>NUCLEOTIDE SEQUENCE</scope>
    <source>
        <strain evidence="13">NBRC 108216</strain>
    </source>
</reference>
<dbReference type="Gene3D" id="3.30.230.10">
    <property type="match status" value="1"/>
</dbReference>
<evidence type="ECO:0000256" key="8">
    <source>
        <dbReference type="ARBA" id="ARBA00023229"/>
    </source>
</evidence>
<dbReference type="HAMAP" id="MF_00061">
    <property type="entry name" value="IspE"/>
    <property type="match status" value="1"/>
</dbReference>
<dbReference type="InterPro" id="IPR013750">
    <property type="entry name" value="GHMP_kinase_C_dom"/>
</dbReference>
<proteinExistence type="inferred from homology"/>
<dbReference type="InterPro" id="IPR004424">
    <property type="entry name" value="IspE"/>
</dbReference>
<keyword evidence="4 10" id="KW-0808">Transferase</keyword>
<dbReference type="SUPFAM" id="SSF55060">
    <property type="entry name" value="GHMP Kinase, C-terminal domain"/>
    <property type="match status" value="1"/>
</dbReference>
<dbReference type="PIRSF" id="PIRSF010376">
    <property type="entry name" value="IspE"/>
    <property type="match status" value="1"/>
</dbReference>
<comment type="catalytic activity">
    <reaction evidence="10">
        <text>4-CDP-2-C-methyl-D-erythritol + ATP = 4-CDP-2-C-methyl-D-erythritol 2-phosphate + ADP + H(+)</text>
        <dbReference type="Rhea" id="RHEA:18437"/>
        <dbReference type="ChEBI" id="CHEBI:15378"/>
        <dbReference type="ChEBI" id="CHEBI:30616"/>
        <dbReference type="ChEBI" id="CHEBI:57823"/>
        <dbReference type="ChEBI" id="CHEBI:57919"/>
        <dbReference type="ChEBI" id="CHEBI:456216"/>
        <dbReference type="EC" id="2.7.1.148"/>
    </reaction>
</comment>
<dbReference type="GO" id="GO:0016301">
    <property type="term" value="F:kinase activity"/>
    <property type="evidence" value="ECO:0007669"/>
    <property type="project" value="UniProtKB-KW"/>
</dbReference>
<evidence type="ECO:0000259" key="12">
    <source>
        <dbReference type="Pfam" id="PF08544"/>
    </source>
</evidence>
<evidence type="ECO:0000313" key="13">
    <source>
        <dbReference type="EMBL" id="GLQ20166.1"/>
    </source>
</evidence>
<evidence type="ECO:0000256" key="1">
    <source>
        <dbReference type="ARBA" id="ARBA00009684"/>
    </source>
</evidence>
<gene>
    <name evidence="10 13" type="primary">ispE</name>
    <name evidence="13" type="ORF">GCM10007854_11210</name>
</gene>
<keyword evidence="7 10" id="KW-0067">ATP-binding</keyword>
<dbReference type="Proteomes" id="UP001161390">
    <property type="component" value="Unassembled WGS sequence"/>
</dbReference>
<feature type="domain" description="GHMP kinase N-terminal" evidence="11">
    <location>
        <begin position="73"/>
        <end position="112"/>
    </location>
</feature>
<evidence type="ECO:0000256" key="2">
    <source>
        <dbReference type="ARBA" id="ARBA00012052"/>
    </source>
</evidence>
<feature type="domain" description="GHMP kinase C-terminal" evidence="12">
    <location>
        <begin position="197"/>
        <end position="257"/>
    </location>
</feature>
<comment type="function">
    <text evidence="10">Catalyzes the phosphorylation of the position 2 hydroxy group of 4-diphosphocytidyl-2C-methyl-D-erythritol.</text>
</comment>